<gene>
    <name evidence="2" type="ORF">RND81_09G065700</name>
</gene>
<dbReference type="PANTHER" id="PTHR47718">
    <property type="entry name" value="OS01G0519700 PROTEIN"/>
    <property type="match status" value="1"/>
</dbReference>
<keyword evidence="3" id="KW-1185">Reference proteome</keyword>
<name>A0AAW1IIU1_SAPOF</name>
<evidence type="ECO:0000313" key="2">
    <source>
        <dbReference type="EMBL" id="KAK9689537.1"/>
    </source>
</evidence>
<evidence type="ECO:0000313" key="3">
    <source>
        <dbReference type="Proteomes" id="UP001443914"/>
    </source>
</evidence>
<evidence type="ECO:0008006" key="4">
    <source>
        <dbReference type="Google" id="ProtNLM"/>
    </source>
</evidence>
<sequence>MEQAQVCTPTVSSEVRTPTVPSEVHTPTVPSECNFRLTPPLELSYTPGGSDLWIRKIEMEFTPKVGMLFKTVKEDHSKYVDGYSNIGASIAAFKNFQRDVKGFIGSKDGQLFVDTLQKLSDTHKGFYYVYDKNNEDNLAKVFWCDAQARKNYALFGDTISYDPTYGTNKYYNHKKSITFSVALLSNDDEQLFRWFIKRMCSVVWDSNLEPTEFEEQWCWIPAYFRDMPMRGVLRTTQRSESTNSFFKRFENQNGTLGQQCLNEASDSLLPQTITPLEIKKHASTIFTHAVFYEFQEEVKASVCVCGVAAFTKDMNIETTDITDAEKGKIFTVLYNCATHDAKCSCKLFEQKGKRLKKIPEKYIMGRWTKNVYKKPIYEANGDLMEEYDVTDIKKIELSNVCESEMRELAELIKRFRGKINPGETSLTKDQEIEMLLGCTAPSEVSILPPKRSNNNGSGKRMLLDKAKNIAKAERPKRLCANCKQMVHHDRRNCPVDHSRHGFNLCYSRCPRRCILANDCSGD</sequence>
<dbReference type="AlphaFoldDB" id="A0AAW1IIU1"/>
<accession>A0AAW1IIU1</accession>
<reference evidence="2" key="1">
    <citation type="submission" date="2024-03" db="EMBL/GenBank/DDBJ databases">
        <title>WGS assembly of Saponaria officinalis var. Norfolk2.</title>
        <authorList>
            <person name="Jenkins J."/>
            <person name="Shu S."/>
            <person name="Grimwood J."/>
            <person name="Barry K."/>
            <person name="Goodstein D."/>
            <person name="Schmutz J."/>
            <person name="Leebens-Mack J."/>
            <person name="Osbourn A."/>
        </authorList>
    </citation>
    <scope>NUCLEOTIDE SEQUENCE [LARGE SCALE GENOMIC DNA]</scope>
    <source>
        <strain evidence="2">JIC</strain>
    </source>
</reference>
<organism evidence="2 3">
    <name type="scientific">Saponaria officinalis</name>
    <name type="common">Common soapwort</name>
    <name type="synonym">Lychnis saponaria</name>
    <dbReference type="NCBI Taxonomy" id="3572"/>
    <lineage>
        <taxon>Eukaryota</taxon>
        <taxon>Viridiplantae</taxon>
        <taxon>Streptophyta</taxon>
        <taxon>Embryophyta</taxon>
        <taxon>Tracheophyta</taxon>
        <taxon>Spermatophyta</taxon>
        <taxon>Magnoliopsida</taxon>
        <taxon>eudicotyledons</taxon>
        <taxon>Gunneridae</taxon>
        <taxon>Pentapetalae</taxon>
        <taxon>Caryophyllales</taxon>
        <taxon>Caryophyllaceae</taxon>
        <taxon>Caryophylleae</taxon>
        <taxon>Saponaria</taxon>
    </lineage>
</organism>
<dbReference type="PANTHER" id="PTHR47718:SF18">
    <property type="entry name" value="PROTEIN FAR1-RELATED SEQUENCE 5-LIKE"/>
    <property type="match status" value="1"/>
</dbReference>
<proteinExistence type="predicted"/>
<dbReference type="Proteomes" id="UP001443914">
    <property type="component" value="Unassembled WGS sequence"/>
</dbReference>
<dbReference type="EMBL" id="JBDFQZ010000009">
    <property type="protein sequence ID" value="KAK9689537.1"/>
    <property type="molecule type" value="Genomic_DNA"/>
</dbReference>
<protein>
    <recommendedName>
        <fullName evidence="4">Protein FAR1-RELATED SEQUENCE</fullName>
    </recommendedName>
</protein>
<feature type="region of interest" description="Disordered" evidence="1">
    <location>
        <begin position="1"/>
        <end position="27"/>
    </location>
</feature>
<comment type="caution">
    <text evidence="2">The sequence shown here is derived from an EMBL/GenBank/DDBJ whole genome shotgun (WGS) entry which is preliminary data.</text>
</comment>
<feature type="compositionally biased region" description="Polar residues" evidence="1">
    <location>
        <begin position="1"/>
        <end position="20"/>
    </location>
</feature>
<evidence type="ECO:0000256" key="1">
    <source>
        <dbReference type="SAM" id="MobiDB-lite"/>
    </source>
</evidence>